<keyword evidence="1" id="KW-1185">Reference proteome</keyword>
<dbReference type="PANTHER" id="PTHR37227">
    <property type="entry name" value="OS01G0219000 PROTEIN"/>
    <property type="match status" value="1"/>
</dbReference>
<dbReference type="PANTHER" id="PTHR37227:SF2">
    <property type="entry name" value="OS01G0219000 PROTEIN"/>
    <property type="match status" value="1"/>
</dbReference>
<dbReference type="Proteomes" id="UP001515500">
    <property type="component" value="Chromosome 5"/>
</dbReference>
<evidence type="ECO:0000313" key="2">
    <source>
        <dbReference type="RefSeq" id="XP_039125760.1"/>
    </source>
</evidence>
<organism evidence="1 2">
    <name type="scientific">Dioscorea cayennensis subsp. rotundata</name>
    <name type="common">White Guinea yam</name>
    <name type="synonym">Dioscorea rotundata</name>
    <dbReference type="NCBI Taxonomy" id="55577"/>
    <lineage>
        <taxon>Eukaryota</taxon>
        <taxon>Viridiplantae</taxon>
        <taxon>Streptophyta</taxon>
        <taxon>Embryophyta</taxon>
        <taxon>Tracheophyta</taxon>
        <taxon>Spermatophyta</taxon>
        <taxon>Magnoliopsida</taxon>
        <taxon>Liliopsida</taxon>
        <taxon>Dioscoreales</taxon>
        <taxon>Dioscoreaceae</taxon>
        <taxon>Dioscorea</taxon>
    </lineage>
</organism>
<reference evidence="2" key="1">
    <citation type="submission" date="2025-08" db="UniProtKB">
        <authorList>
            <consortium name="RefSeq"/>
        </authorList>
    </citation>
    <scope>IDENTIFICATION</scope>
</reference>
<dbReference type="RefSeq" id="XP_039125760.1">
    <property type="nucleotide sequence ID" value="XM_039269826.1"/>
</dbReference>
<proteinExistence type="predicted"/>
<dbReference type="AlphaFoldDB" id="A0AB40BEH1"/>
<evidence type="ECO:0000313" key="1">
    <source>
        <dbReference type="Proteomes" id="UP001515500"/>
    </source>
</evidence>
<dbReference type="GeneID" id="120261830"/>
<accession>A0AB40BEH1</accession>
<name>A0AB40BEH1_DIOCR</name>
<sequence length="246" mass="26168">MEDVLTETPPPSRFFDEDLDNFAAPSPLLPHPFLLLSPDANPSPDLLLIAISPPSLALVHRIPGKTLIGTLILPETPLSGTAIVPSARDRAIHVYAVGNGKTVLVAVQYPIPTERAKAVARAVVRGLQAGRVVVLDSIEEGNYRGRLTGDEAVAVKLETVEQRREGGVVEMEWMPEGSVVDGLGAALIGECQMKRVKGTLCVTWPYQGRPSAVPIVGMVMKGLGVDVDVSGVEAELGDGFDSDLYT</sequence>
<gene>
    <name evidence="2" type="primary">LOC120261830</name>
</gene>
<protein>
    <submittedName>
        <fullName evidence="2">LOW QUALITY PROTEIN: uncharacterized protein LOC120261830</fullName>
    </submittedName>
</protein>